<evidence type="ECO:0000313" key="4">
    <source>
        <dbReference type="Proteomes" id="UP001331761"/>
    </source>
</evidence>
<reference evidence="3 4" key="1">
    <citation type="submission" date="2019-10" db="EMBL/GenBank/DDBJ databases">
        <title>Assembly and Annotation for the nematode Trichostrongylus colubriformis.</title>
        <authorList>
            <person name="Martin J."/>
        </authorList>
    </citation>
    <scope>NUCLEOTIDE SEQUENCE [LARGE SCALE GENOMIC DNA]</scope>
    <source>
        <strain evidence="3">G859</strain>
        <tissue evidence="3">Whole worm</tissue>
    </source>
</reference>
<dbReference type="Gene3D" id="1.10.132.130">
    <property type="match status" value="1"/>
</dbReference>
<dbReference type="GO" id="GO:0006624">
    <property type="term" value="P:vacuolar protein processing"/>
    <property type="evidence" value="ECO:0007669"/>
    <property type="project" value="TreeGrafter"/>
</dbReference>
<comment type="similarity">
    <text evidence="1">Belongs to the peptidase C13 family.</text>
</comment>
<sequence>MHRNHKFGQLVFYLEACESGSMFEGILKNNINVYAVTAANGRESSYATYCDLYETMQLPCLGDEFSVNWMEDSDVTQHRRVSWPSRDVELMHLQKLKLLGHHSATIDAEIRRIHEDRRNIENVFTNLINNLVSDAAGRRSLLEERSSIKNLDCHDDVVKMFSLICVNVHKYDHALKYMYVLNNLCNKFDDSGKIIRAMRMICPGTRNQFI</sequence>
<evidence type="ECO:0000313" key="3">
    <source>
        <dbReference type="EMBL" id="KAK5971794.1"/>
    </source>
</evidence>
<accession>A0AAN8J0C9</accession>
<dbReference type="InterPro" id="IPR048501">
    <property type="entry name" value="Legum_prodom"/>
</dbReference>
<dbReference type="PANTHER" id="PTHR12000">
    <property type="entry name" value="HEMOGLOBINASE FAMILY MEMBER"/>
    <property type="match status" value="1"/>
</dbReference>
<dbReference type="GO" id="GO:0004197">
    <property type="term" value="F:cysteine-type endopeptidase activity"/>
    <property type="evidence" value="ECO:0007669"/>
    <property type="project" value="TreeGrafter"/>
</dbReference>
<dbReference type="Pfam" id="PF20985">
    <property type="entry name" value="Legum_prodom"/>
    <property type="match status" value="1"/>
</dbReference>
<dbReference type="AlphaFoldDB" id="A0AAN8J0C9"/>
<comment type="caution">
    <text evidence="3">The sequence shown here is derived from an EMBL/GenBank/DDBJ whole genome shotgun (WGS) entry which is preliminary data.</text>
</comment>
<name>A0AAN8J0C9_TRICO</name>
<protein>
    <recommendedName>
        <fullName evidence="2">Legumain prodomain domain-containing protein</fullName>
    </recommendedName>
</protein>
<gene>
    <name evidence="3" type="ORF">GCK32_013811</name>
</gene>
<dbReference type="InterPro" id="IPR046427">
    <property type="entry name" value="Legumain_prodom_sf"/>
</dbReference>
<dbReference type="InterPro" id="IPR001096">
    <property type="entry name" value="Peptidase_C13"/>
</dbReference>
<proteinExistence type="inferred from homology"/>
<dbReference type="PANTHER" id="PTHR12000:SF42">
    <property type="entry name" value="LEGUMAIN"/>
    <property type="match status" value="1"/>
</dbReference>
<dbReference type="Proteomes" id="UP001331761">
    <property type="component" value="Unassembled WGS sequence"/>
</dbReference>
<feature type="domain" description="Legumain prodomain" evidence="2">
    <location>
        <begin position="109"/>
        <end position="202"/>
    </location>
</feature>
<dbReference type="EMBL" id="WIXE01017387">
    <property type="protein sequence ID" value="KAK5971794.1"/>
    <property type="molecule type" value="Genomic_DNA"/>
</dbReference>
<evidence type="ECO:0000259" key="2">
    <source>
        <dbReference type="Pfam" id="PF20985"/>
    </source>
</evidence>
<evidence type="ECO:0000256" key="1">
    <source>
        <dbReference type="ARBA" id="ARBA00009941"/>
    </source>
</evidence>
<dbReference type="GO" id="GO:0051603">
    <property type="term" value="P:proteolysis involved in protein catabolic process"/>
    <property type="evidence" value="ECO:0007669"/>
    <property type="project" value="TreeGrafter"/>
</dbReference>
<dbReference type="GO" id="GO:0005773">
    <property type="term" value="C:vacuole"/>
    <property type="evidence" value="ECO:0007669"/>
    <property type="project" value="GOC"/>
</dbReference>
<dbReference type="CDD" id="cd21115">
    <property type="entry name" value="legumain_C"/>
    <property type="match status" value="1"/>
</dbReference>
<dbReference type="Pfam" id="PF01650">
    <property type="entry name" value="Peptidase_C13"/>
    <property type="match status" value="1"/>
</dbReference>
<keyword evidence="4" id="KW-1185">Reference proteome</keyword>
<organism evidence="3 4">
    <name type="scientific">Trichostrongylus colubriformis</name>
    <name type="common">Black scour worm</name>
    <dbReference type="NCBI Taxonomy" id="6319"/>
    <lineage>
        <taxon>Eukaryota</taxon>
        <taxon>Metazoa</taxon>
        <taxon>Ecdysozoa</taxon>
        <taxon>Nematoda</taxon>
        <taxon>Chromadorea</taxon>
        <taxon>Rhabditida</taxon>
        <taxon>Rhabditina</taxon>
        <taxon>Rhabditomorpha</taxon>
        <taxon>Strongyloidea</taxon>
        <taxon>Trichostrongylidae</taxon>
        <taxon>Trichostrongylus</taxon>
    </lineage>
</organism>